<sequence>MAIFIHKKFIQITLFTFLILLSVATTVKSQENSYVQFEKVEVATTPHKQTLYRLDYIYRIEGRDTVYIKQIGTVPAKGHLIYFAEKPEVEFRDPVNNSIIKIVEYKVFKANEDSQVADSSHNGVTATPTRIPGATSESTTPDSTITPDGITPESPGTVNSIVEWDTRMLTSNSIVQASGRLNFLGGVDIPKESEFQETARSESWVSPPTFQEIALGVFNKKFPLGIKPFQRDNLFFFLTPYIELSGLPNNLRGQVALLISQPYDSKGNKFIFRVQSLIREKRRREAIWSQTNISEETKRSASNLIDQILNEFKKI</sequence>
<feature type="compositionally biased region" description="Polar residues" evidence="1">
    <location>
        <begin position="135"/>
        <end position="146"/>
    </location>
</feature>
<accession>A0A9Q5ZH88</accession>
<evidence type="ECO:0000313" key="2">
    <source>
        <dbReference type="EMBL" id="PHK07282.1"/>
    </source>
</evidence>
<organism evidence="2 3">
    <name type="scientific">Nostoc linckia z8</name>
    <dbReference type="NCBI Taxonomy" id="1628746"/>
    <lineage>
        <taxon>Bacteria</taxon>
        <taxon>Bacillati</taxon>
        <taxon>Cyanobacteriota</taxon>
        <taxon>Cyanophyceae</taxon>
        <taxon>Nostocales</taxon>
        <taxon>Nostocaceae</taxon>
        <taxon>Nostoc</taxon>
    </lineage>
</organism>
<feature type="region of interest" description="Disordered" evidence="1">
    <location>
        <begin position="116"/>
        <end position="156"/>
    </location>
</feature>
<dbReference type="Proteomes" id="UP000222310">
    <property type="component" value="Unassembled WGS sequence"/>
</dbReference>
<dbReference type="RefSeq" id="WP_099065851.1">
    <property type="nucleotide sequence ID" value="NZ_LAHD01000002.1"/>
</dbReference>
<evidence type="ECO:0000313" key="3">
    <source>
        <dbReference type="Proteomes" id="UP000222310"/>
    </source>
</evidence>
<comment type="caution">
    <text evidence="2">The sequence shown here is derived from an EMBL/GenBank/DDBJ whole genome shotgun (WGS) entry which is preliminary data.</text>
</comment>
<gene>
    <name evidence="2" type="ORF">VF08_01400</name>
</gene>
<feature type="compositionally biased region" description="Polar residues" evidence="1">
    <location>
        <begin position="116"/>
        <end position="128"/>
    </location>
</feature>
<reference evidence="2 3" key="1">
    <citation type="submission" date="2015-02" db="EMBL/GenBank/DDBJ databases">
        <title>Nostoc linckia genome annotation.</title>
        <authorList>
            <person name="Zhou Z."/>
        </authorList>
    </citation>
    <scope>NUCLEOTIDE SEQUENCE [LARGE SCALE GENOMIC DNA]</scope>
    <source>
        <strain evidence="3">z8</strain>
    </source>
</reference>
<dbReference type="AlphaFoldDB" id="A0A9Q5ZH88"/>
<protein>
    <submittedName>
        <fullName evidence="2">Uncharacterized protein</fullName>
    </submittedName>
</protein>
<dbReference type="GeneID" id="57092037"/>
<dbReference type="EMBL" id="LAHD01000002">
    <property type="protein sequence ID" value="PHK07282.1"/>
    <property type="molecule type" value="Genomic_DNA"/>
</dbReference>
<proteinExistence type="predicted"/>
<name>A0A9Q5ZH88_NOSLI</name>
<evidence type="ECO:0000256" key="1">
    <source>
        <dbReference type="SAM" id="MobiDB-lite"/>
    </source>
</evidence>